<dbReference type="Proteomes" id="UP001152798">
    <property type="component" value="Chromosome 7"/>
</dbReference>
<organism evidence="1 2">
    <name type="scientific">Nezara viridula</name>
    <name type="common">Southern green stink bug</name>
    <name type="synonym">Cimex viridulus</name>
    <dbReference type="NCBI Taxonomy" id="85310"/>
    <lineage>
        <taxon>Eukaryota</taxon>
        <taxon>Metazoa</taxon>
        <taxon>Ecdysozoa</taxon>
        <taxon>Arthropoda</taxon>
        <taxon>Hexapoda</taxon>
        <taxon>Insecta</taxon>
        <taxon>Pterygota</taxon>
        <taxon>Neoptera</taxon>
        <taxon>Paraneoptera</taxon>
        <taxon>Hemiptera</taxon>
        <taxon>Heteroptera</taxon>
        <taxon>Panheteroptera</taxon>
        <taxon>Pentatomomorpha</taxon>
        <taxon>Pentatomoidea</taxon>
        <taxon>Pentatomidae</taxon>
        <taxon>Pentatominae</taxon>
        <taxon>Nezara</taxon>
    </lineage>
</organism>
<evidence type="ECO:0000313" key="1">
    <source>
        <dbReference type="EMBL" id="CAH1407392.1"/>
    </source>
</evidence>
<protein>
    <submittedName>
        <fullName evidence="1">Uncharacterized protein</fullName>
    </submittedName>
</protein>
<keyword evidence="2" id="KW-1185">Reference proteome</keyword>
<reference evidence="1" key="1">
    <citation type="submission" date="2022-01" db="EMBL/GenBank/DDBJ databases">
        <authorList>
            <person name="King R."/>
        </authorList>
    </citation>
    <scope>NUCLEOTIDE SEQUENCE</scope>
</reference>
<proteinExistence type="predicted"/>
<sequence>MTSRRMSLELPSSIEGSVALTSSWIIFDTHDIYNPPSPPQYLGTSLILSCQPSDDHKLAADRADFCPGAD</sequence>
<evidence type="ECO:0000313" key="2">
    <source>
        <dbReference type="Proteomes" id="UP001152798"/>
    </source>
</evidence>
<accession>A0A9P0HTF3</accession>
<dbReference type="AlphaFoldDB" id="A0A9P0HTF3"/>
<gene>
    <name evidence="1" type="ORF">NEZAVI_LOCUS15112</name>
</gene>
<name>A0A9P0HTF3_NEZVI</name>
<dbReference type="EMBL" id="OV725083">
    <property type="protein sequence ID" value="CAH1407392.1"/>
    <property type="molecule type" value="Genomic_DNA"/>
</dbReference>